<feature type="domain" description="CBS" evidence="10">
    <location>
        <begin position="211"/>
        <end position="267"/>
    </location>
</feature>
<sequence length="459" mass="50997">MKLLFDRGDLRLEKIENIKNDINGYLNNEENVKEEWIEENHPIDIAEALSELDASEVNEFTKLLETEDLADIFEESEKDLQIDILKCKSSEEIIEIFSHMAADDITDILGLLPIQKRKELLRHMKQDDALVVKNLLGYDRESAGGIMTTEYLLLNKNLTTTEALNKIKKIAPDTEIIDTIFVADNNKKLVGSVDLRNILSSDDEKKLEELMDDNIIKVSADVDQEIVAQQVAKYDLTVIPVINKSGILIGIITVDDIIDVIEAENTEDLYKMHGVDEEESSDTTLLQSIKSRLPWMFINLATAFLATFTVALFEDVISQVVALAAAMPIVAGMGGNAGTQTLSIVIRGIALGEIDFKDNWTLLFKEAMVGIINGAATGLVTGLILYLMYGNYYLGLIIFLAMILNLLIAGMFGFLIPLFLQSLGIDPALASAIFLTTVTDVFGFFVFLGLARVFLVYLI</sequence>
<comment type="function">
    <text evidence="9">Acts as a magnesium transporter.</text>
</comment>
<keyword evidence="9" id="KW-1003">Cell membrane</keyword>
<keyword evidence="9" id="KW-0479">Metal-binding</keyword>
<accession>A0A4R6LTR9</accession>
<proteinExistence type="inferred from homology"/>
<dbReference type="InterPro" id="IPR006668">
    <property type="entry name" value="Mg_transptr_MgtE_intracell_dom"/>
</dbReference>
<comment type="subunit">
    <text evidence="9">Homodimer.</text>
</comment>
<evidence type="ECO:0000256" key="3">
    <source>
        <dbReference type="ARBA" id="ARBA00022448"/>
    </source>
</evidence>
<evidence type="ECO:0000259" key="10">
    <source>
        <dbReference type="PROSITE" id="PS51371"/>
    </source>
</evidence>
<dbReference type="Pfam" id="PF00571">
    <property type="entry name" value="CBS"/>
    <property type="match status" value="2"/>
</dbReference>
<evidence type="ECO:0000256" key="7">
    <source>
        <dbReference type="ARBA" id="ARBA00023136"/>
    </source>
</evidence>
<dbReference type="SMART" id="SM00924">
    <property type="entry name" value="MgtE_N"/>
    <property type="match status" value="1"/>
</dbReference>
<dbReference type="EMBL" id="SNWX01000008">
    <property type="protein sequence ID" value="TDO92064.1"/>
    <property type="molecule type" value="Genomic_DNA"/>
</dbReference>
<evidence type="ECO:0000256" key="5">
    <source>
        <dbReference type="ARBA" id="ARBA00022842"/>
    </source>
</evidence>
<keyword evidence="7 9" id="KW-0472">Membrane</keyword>
<dbReference type="Gene3D" id="3.10.580.10">
    <property type="entry name" value="CBS-domain"/>
    <property type="match status" value="1"/>
</dbReference>
<name>A0A4R6LTR9_9FIRM</name>
<dbReference type="PANTHER" id="PTHR43773">
    <property type="entry name" value="MAGNESIUM TRANSPORTER MGTE"/>
    <property type="match status" value="1"/>
</dbReference>
<dbReference type="InterPro" id="IPR006669">
    <property type="entry name" value="MgtE_transporter"/>
</dbReference>
<keyword evidence="4 9" id="KW-0812">Transmembrane</keyword>
<dbReference type="InterPro" id="IPR036739">
    <property type="entry name" value="SLC41_membr_dom_sf"/>
</dbReference>
<dbReference type="InterPro" id="IPR006667">
    <property type="entry name" value="SLC41_membr_dom"/>
</dbReference>
<dbReference type="Pfam" id="PF03448">
    <property type="entry name" value="MgtE_N"/>
    <property type="match status" value="1"/>
</dbReference>
<dbReference type="SUPFAM" id="SSF161093">
    <property type="entry name" value="MgtE membrane domain-like"/>
    <property type="match status" value="1"/>
</dbReference>
<dbReference type="AlphaFoldDB" id="A0A4R6LTR9"/>
<evidence type="ECO:0000313" key="12">
    <source>
        <dbReference type="Proteomes" id="UP000295064"/>
    </source>
</evidence>
<evidence type="ECO:0000256" key="8">
    <source>
        <dbReference type="PROSITE-ProRule" id="PRU00703"/>
    </source>
</evidence>
<keyword evidence="5 9" id="KW-0460">Magnesium</keyword>
<dbReference type="NCBIfam" id="TIGR00400">
    <property type="entry name" value="mgtE"/>
    <property type="match status" value="1"/>
</dbReference>
<dbReference type="SUPFAM" id="SSF158791">
    <property type="entry name" value="MgtE N-terminal domain-like"/>
    <property type="match status" value="1"/>
</dbReference>
<protein>
    <recommendedName>
        <fullName evidence="9">Magnesium transporter MgtE</fullName>
    </recommendedName>
</protein>
<evidence type="ECO:0000256" key="4">
    <source>
        <dbReference type="ARBA" id="ARBA00022692"/>
    </source>
</evidence>
<gene>
    <name evidence="11" type="ORF">DFR79_10890</name>
</gene>
<feature type="transmembrane region" description="Helical" evidence="9">
    <location>
        <begin position="432"/>
        <end position="458"/>
    </location>
</feature>
<dbReference type="SUPFAM" id="SSF54631">
    <property type="entry name" value="CBS-domain pair"/>
    <property type="match status" value="1"/>
</dbReference>
<evidence type="ECO:0000256" key="9">
    <source>
        <dbReference type="RuleBase" id="RU362011"/>
    </source>
</evidence>
<dbReference type="PANTHER" id="PTHR43773:SF1">
    <property type="entry name" value="MAGNESIUM TRANSPORTER MGTE"/>
    <property type="match status" value="1"/>
</dbReference>
<comment type="similarity">
    <text evidence="2 9">Belongs to the SLC41A transporter family.</text>
</comment>
<dbReference type="Proteomes" id="UP000295064">
    <property type="component" value="Unassembled WGS sequence"/>
</dbReference>
<dbReference type="PROSITE" id="PS51371">
    <property type="entry name" value="CBS"/>
    <property type="match status" value="1"/>
</dbReference>
<feature type="transmembrane region" description="Helical" evidence="9">
    <location>
        <begin position="320"/>
        <end position="347"/>
    </location>
</feature>
<feature type="transmembrane region" description="Helical" evidence="9">
    <location>
        <begin position="396"/>
        <end position="420"/>
    </location>
</feature>
<dbReference type="SMART" id="SM00116">
    <property type="entry name" value="CBS"/>
    <property type="match status" value="1"/>
</dbReference>
<dbReference type="InterPro" id="IPR000644">
    <property type="entry name" value="CBS_dom"/>
</dbReference>
<dbReference type="GO" id="GO:0015095">
    <property type="term" value="F:magnesium ion transmembrane transporter activity"/>
    <property type="evidence" value="ECO:0007669"/>
    <property type="project" value="UniProtKB-UniRule"/>
</dbReference>
<dbReference type="InterPro" id="IPR046342">
    <property type="entry name" value="CBS_dom_sf"/>
</dbReference>
<evidence type="ECO:0000313" key="11">
    <source>
        <dbReference type="EMBL" id="TDO92064.1"/>
    </source>
</evidence>
<dbReference type="GO" id="GO:0046872">
    <property type="term" value="F:metal ion binding"/>
    <property type="evidence" value="ECO:0007669"/>
    <property type="project" value="UniProtKB-KW"/>
</dbReference>
<keyword evidence="8" id="KW-0129">CBS domain</keyword>
<dbReference type="Gene3D" id="1.10.357.20">
    <property type="entry name" value="SLC41 divalent cation transporters, integral membrane domain"/>
    <property type="match status" value="1"/>
</dbReference>
<keyword evidence="3 9" id="KW-0813">Transport</keyword>
<organism evidence="11 12">
    <name type="scientific">Halanaerobium saccharolyticum</name>
    <dbReference type="NCBI Taxonomy" id="43595"/>
    <lineage>
        <taxon>Bacteria</taxon>
        <taxon>Bacillati</taxon>
        <taxon>Bacillota</taxon>
        <taxon>Clostridia</taxon>
        <taxon>Halanaerobiales</taxon>
        <taxon>Halanaerobiaceae</taxon>
        <taxon>Halanaerobium</taxon>
    </lineage>
</organism>
<keyword evidence="6 9" id="KW-1133">Transmembrane helix</keyword>
<reference evidence="11 12" key="1">
    <citation type="submission" date="2019-03" db="EMBL/GenBank/DDBJ databases">
        <title>Subsurface microbial communities from deep shales in Ohio and West Virginia, USA.</title>
        <authorList>
            <person name="Wrighton K."/>
        </authorList>
    </citation>
    <scope>NUCLEOTIDE SEQUENCE [LARGE SCALE GENOMIC DNA]</scope>
    <source>
        <strain evidence="11 12">MA284_T2</strain>
    </source>
</reference>
<dbReference type="CDD" id="cd04606">
    <property type="entry name" value="CBS_pair_Mg_transporter"/>
    <property type="match status" value="1"/>
</dbReference>
<comment type="caution">
    <text evidence="11">The sequence shown here is derived from an EMBL/GenBank/DDBJ whole genome shotgun (WGS) entry which is preliminary data.</text>
</comment>
<evidence type="ECO:0000256" key="6">
    <source>
        <dbReference type="ARBA" id="ARBA00022989"/>
    </source>
</evidence>
<dbReference type="GO" id="GO:0005886">
    <property type="term" value="C:plasma membrane"/>
    <property type="evidence" value="ECO:0007669"/>
    <property type="project" value="UniProtKB-SubCell"/>
</dbReference>
<feature type="transmembrane region" description="Helical" evidence="9">
    <location>
        <begin position="293"/>
        <end position="313"/>
    </location>
</feature>
<feature type="transmembrane region" description="Helical" evidence="9">
    <location>
        <begin position="367"/>
        <end position="389"/>
    </location>
</feature>
<dbReference type="Gene3D" id="1.25.60.10">
    <property type="entry name" value="MgtE N-terminal domain-like"/>
    <property type="match status" value="1"/>
</dbReference>
<comment type="subcellular location">
    <subcellularLocation>
        <location evidence="9">Cell membrane</location>
        <topology evidence="9">Multi-pass membrane protein</topology>
    </subcellularLocation>
    <subcellularLocation>
        <location evidence="1">Membrane</location>
        <topology evidence="1">Multi-pass membrane protein</topology>
    </subcellularLocation>
</comment>
<evidence type="ECO:0000256" key="1">
    <source>
        <dbReference type="ARBA" id="ARBA00004141"/>
    </source>
</evidence>
<evidence type="ECO:0000256" key="2">
    <source>
        <dbReference type="ARBA" id="ARBA00009749"/>
    </source>
</evidence>
<dbReference type="InterPro" id="IPR038076">
    <property type="entry name" value="MgtE_N_sf"/>
</dbReference>
<dbReference type="Pfam" id="PF01769">
    <property type="entry name" value="MgtE"/>
    <property type="match status" value="1"/>
</dbReference>